<keyword evidence="1" id="KW-0472">Membrane</keyword>
<keyword evidence="1" id="KW-1133">Transmembrane helix</keyword>
<dbReference type="AlphaFoldDB" id="A0A090Q7M8"/>
<evidence type="ECO:0000313" key="2">
    <source>
        <dbReference type="EMBL" id="GAK98217.1"/>
    </source>
</evidence>
<name>A0A090Q7M8_9FLAO</name>
<feature type="transmembrane region" description="Helical" evidence="1">
    <location>
        <begin position="185"/>
        <end position="208"/>
    </location>
</feature>
<accession>A0A090Q7M8</accession>
<proteinExistence type="predicted"/>
<reference evidence="2" key="1">
    <citation type="journal article" date="2014" name="Genome Announc.">
        <title>Draft Genome Sequences of Marine Flavobacterium Nonlabens Strains NR17, NR24, NR27, NR32, NR33, and Ara13.</title>
        <authorList>
            <person name="Nakanishi M."/>
            <person name="Meirelles P."/>
            <person name="Suzuki R."/>
            <person name="Takatani N."/>
            <person name="Mino S."/>
            <person name="Suda W."/>
            <person name="Oshima K."/>
            <person name="Hattori M."/>
            <person name="Ohkuma M."/>
            <person name="Hosokawa M."/>
            <person name="Miyashita K."/>
            <person name="Thompson F.L."/>
            <person name="Niwa A."/>
            <person name="Sawabe T."/>
            <person name="Sawabe T."/>
        </authorList>
    </citation>
    <scope>NUCLEOTIDE SEQUENCE [LARGE SCALE GENOMIC DNA]</scope>
    <source>
        <strain evidence="2">JCM 19294</strain>
    </source>
</reference>
<keyword evidence="1" id="KW-0812">Transmembrane</keyword>
<dbReference type="RefSeq" id="WP_152557451.1">
    <property type="nucleotide sequence ID" value="NZ_BBML01000009.1"/>
</dbReference>
<protein>
    <submittedName>
        <fullName evidence="2">Uncharacterized protein</fullName>
    </submittedName>
</protein>
<evidence type="ECO:0000313" key="3">
    <source>
        <dbReference type="Proteomes" id="UP000029221"/>
    </source>
</evidence>
<dbReference type="Proteomes" id="UP000029221">
    <property type="component" value="Unassembled WGS sequence"/>
</dbReference>
<dbReference type="EMBL" id="BBML01000009">
    <property type="protein sequence ID" value="GAK98217.1"/>
    <property type="molecule type" value="Genomic_DNA"/>
</dbReference>
<evidence type="ECO:0000256" key="1">
    <source>
        <dbReference type="SAM" id="Phobius"/>
    </source>
</evidence>
<organism evidence="2 3">
    <name type="scientific">Nonlabens tegetincola</name>
    <dbReference type="NCBI Taxonomy" id="323273"/>
    <lineage>
        <taxon>Bacteria</taxon>
        <taxon>Pseudomonadati</taxon>
        <taxon>Bacteroidota</taxon>
        <taxon>Flavobacteriia</taxon>
        <taxon>Flavobacteriales</taxon>
        <taxon>Flavobacteriaceae</taxon>
        <taxon>Nonlabens</taxon>
    </lineage>
</organism>
<comment type="caution">
    <text evidence="2">The sequence shown here is derived from an EMBL/GenBank/DDBJ whole genome shotgun (WGS) entry which is preliminary data.</text>
</comment>
<feature type="transmembrane region" description="Helical" evidence="1">
    <location>
        <begin position="12"/>
        <end position="29"/>
    </location>
</feature>
<gene>
    <name evidence="2" type="ORF">JCM19294_850</name>
</gene>
<keyword evidence="3" id="KW-1185">Reference proteome</keyword>
<feature type="transmembrane region" description="Helical" evidence="1">
    <location>
        <begin position="41"/>
        <end position="58"/>
    </location>
</feature>
<sequence>MLKEILTNPYYAIIGVIIIWQILNLILINKSNLSERTWARLEYIWIIIGFMGVISIVLENDKNYKKGDLVYTENWIENRFESLLSFAERESFCFKFNKSDWMPEEEFNKRQAESDKICKWVKEVIIPILKKSKENGYEKIGDYKKLELVELKGNYTPERITRDIQEINDDILARDNLRKEISSNYWLGFQYSIGVILLIFAFALRLTLVTKKVKEK</sequence>